<dbReference type="Pfam" id="PF23622">
    <property type="entry name" value="LRR_At1g61320_AtMIF1"/>
    <property type="match status" value="1"/>
</dbReference>
<dbReference type="SMART" id="SM00256">
    <property type="entry name" value="FBOX"/>
    <property type="match status" value="1"/>
</dbReference>
<dbReference type="PANTHER" id="PTHR34145">
    <property type="entry name" value="OS02G0105600 PROTEIN"/>
    <property type="match status" value="1"/>
</dbReference>
<protein>
    <recommendedName>
        <fullName evidence="2">F-box domain-containing protein</fullName>
    </recommendedName>
</protein>
<dbReference type="SUPFAM" id="SSF52047">
    <property type="entry name" value="RNI-like"/>
    <property type="match status" value="1"/>
</dbReference>
<proteinExistence type="predicted"/>
<evidence type="ECO:0000313" key="4">
    <source>
        <dbReference type="Proteomes" id="UP001630127"/>
    </source>
</evidence>
<organism evidence="3 4">
    <name type="scientific">Cinchona calisaya</name>
    <dbReference type="NCBI Taxonomy" id="153742"/>
    <lineage>
        <taxon>Eukaryota</taxon>
        <taxon>Viridiplantae</taxon>
        <taxon>Streptophyta</taxon>
        <taxon>Embryophyta</taxon>
        <taxon>Tracheophyta</taxon>
        <taxon>Spermatophyta</taxon>
        <taxon>Magnoliopsida</taxon>
        <taxon>eudicotyledons</taxon>
        <taxon>Gunneridae</taxon>
        <taxon>Pentapetalae</taxon>
        <taxon>asterids</taxon>
        <taxon>lamiids</taxon>
        <taxon>Gentianales</taxon>
        <taxon>Rubiaceae</taxon>
        <taxon>Cinchonoideae</taxon>
        <taxon>Cinchoneae</taxon>
        <taxon>Cinchona</taxon>
    </lineage>
</organism>
<keyword evidence="1" id="KW-0812">Transmembrane</keyword>
<evidence type="ECO:0000259" key="2">
    <source>
        <dbReference type="SMART" id="SM00256"/>
    </source>
</evidence>
<keyword evidence="4" id="KW-1185">Reference proteome</keyword>
<sequence length="280" mass="31887">MRRKRFKIFDGIKVCWSGHMALPLIVLAGMAGTGVAIGIGVAITSSSLWEKMVTLVEQRRKHEGAFVEKQADRISLLSDDLLSDIISRLNVVEAVRTRILSRRWRNIFQSRSKLHFCCDMFRSVQHYNKCSNNRPHKLRFIKAVDQCLQQFSGQSISFFGLECCLGKEFDSNFNRWMQSFATLGVQELVVKFHSPTELHLFPFQLLFELASLESLDLDTCTLQPSFKGQFKSLRFLYLGVVPLLNGEFASILSSCVNLDKIEVDHCELPTKLCSLVKVSN</sequence>
<dbReference type="InterPro" id="IPR032675">
    <property type="entry name" value="LRR_dom_sf"/>
</dbReference>
<dbReference type="EMBL" id="JBJUIK010000009">
    <property type="protein sequence ID" value="KAL3518230.1"/>
    <property type="molecule type" value="Genomic_DNA"/>
</dbReference>
<keyword evidence="1" id="KW-0472">Membrane</keyword>
<keyword evidence="1" id="KW-1133">Transmembrane helix</keyword>
<dbReference type="InterPro" id="IPR053772">
    <property type="entry name" value="At1g61320/At1g61330-like"/>
</dbReference>
<comment type="caution">
    <text evidence="3">The sequence shown here is derived from an EMBL/GenBank/DDBJ whole genome shotgun (WGS) entry which is preliminary data.</text>
</comment>
<dbReference type="Gene3D" id="3.80.10.10">
    <property type="entry name" value="Ribonuclease Inhibitor"/>
    <property type="match status" value="1"/>
</dbReference>
<feature type="domain" description="F-box" evidence="2">
    <location>
        <begin position="77"/>
        <end position="117"/>
    </location>
</feature>
<reference evidence="3 4" key="1">
    <citation type="submission" date="2024-11" db="EMBL/GenBank/DDBJ databases">
        <title>A near-complete genome assembly of Cinchona calisaya.</title>
        <authorList>
            <person name="Lian D.C."/>
            <person name="Zhao X.W."/>
            <person name="Wei L."/>
        </authorList>
    </citation>
    <scope>NUCLEOTIDE SEQUENCE [LARGE SCALE GENOMIC DNA]</scope>
    <source>
        <tissue evidence="3">Nenye</tissue>
    </source>
</reference>
<accession>A0ABD2ZIV7</accession>
<dbReference type="InterPro" id="IPR001810">
    <property type="entry name" value="F-box_dom"/>
</dbReference>
<dbReference type="Pfam" id="PF00646">
    <property type="entry name" value="F-box"/>
    <property type="match status" value="1"/>
</dbReference>
<dbReference type="InterPro" id="IPR055357">
    <property type="entry name" value="LRR_At1g61320_AtMIF1"/>
</dbReference>
<dbReference type="Gene3D" id="1.20.1280.50">
    <property type="match status" value="1"/>
</dbReference>
<dbReference type="SUPFAM" id="SSF81383">
    <property type="entry name" value="F-box domain"/>
    <property type="match status" value="1"/>
</dbReference>
<dbReference type="InterPro" id="IPR036047">
    <property type="entry name" value="F-box-like_dom_sf"/>
</dbReference>
<dbReference type="Proteomes" id="UP001630127">
    <property type="component" value="Unassembled WGS sequence"/>
</dbReference>
<name>A0ABD2ZIV7_9GENT</name>
<evidence type="ECO:0000256" key="1">
    <source>
        <dbReference type="SAM" id="Phobius"/>
    </source>
</evidence>
<dbReference type="AlphaFoldDB" id="A0ABD2ZIV7"/>
<evidence type="ECO:0000313" key="3">
    <source>
        <dbReference type="EMBL" id="KAL3518230.1"/>
    </source>
</evidence>
<dbReference type="PANTHER" id="PTHR34145:SF28">
    <property type="entry name" value="F-BOX DOMAIN-CONTAINING PROTEIN"/>
    <property type="match status" value="1"/>
</dbReference>
<gene>
    <name evidence="3" type="ORF">ACH5RR_020819</name>
</gene>
<feature type="transmembrane region" description="Helical" evidence="1">
    <location>
        <begin position="21"/>
        <end position="43"/>
    </location>
</feature>